<dbReference type="EMBL" id="CCAG010012596">
    <property type="status" value="NOT_ANNOTATED_CDS"/>
    <property type="molecule type" value="Genomic_DNA"/>
</dbReference>
<dbReference type="PANTHER" id="PTHR10655">
    <property type="entry name" value="LYSOPHOSPHOLIPASE-RELATED"/>
    <property type="match status" value="1"/>
</dbReference>
<comment type="similarity">
    <text evidence="1">Belongs to the AB hydrolase superfamily. AB hydrolase 2 family.</text>
</comment>
<evidence type="ECO:0000256" key="3">
    <source>
        <dbReference type="ARBA" id="ARBA00022801"/>
    </source>
</evidence>
<evidence type="ECO:0000256" key="2">
    <source>
        <dbReference type="ARBA" id="ARBA00012423"/>
    </source>
</evidence>
<dbReference type="VEuPathDB" id="VectorBase:GMOY011828"/>
<evidence type="ECO:0000313" key="6">
    <source>
        <dbReference type="Proteomes" id="UP000092444"/>
    </source>
</evidence>
<dbReference type="EMBL" id="CCAG010012597">
    <property type="status" value="NOT_ANNOTATED_CDS"/>
    <property type="molecule type" value="Genomic_DNA"/>
</dbReference>
<dbReference type="InterPro" id="IPR050565">
    <property type="entry name" value="LYPA1-2/EST-like"/>
</dbReference>
<dbReference type="EMBL" id="CCAG010012595">
    <property type="status" value="NOT_ANNOTATED_CDS"/>
    <property type="molecule type" value="Genomic_DNA"/>
</dbReference>
<dbReference type="Proteomes" id="UP000092444">
    <property type="component" value="Unassembled WGS sequence"/>
</dbReference>
<dbReference type="EC" id="3.1.2.22" evidence="2"/>
<dbReference type="STRING" id="37546.A0A1B0GEV5"/>
<keyword evidence="6" id="KW-1185">Reference proteome</keyword>
<evidence type="ECO:0000259" key="4">
    <source>
        <dbReference type="Pfam" id="PF02230"/>
    </source>
</evidence>
<keyword evidence="3" id="KW-0378">Hydrolase</keyword>
<protein>
    <recommendedName>
        <fullName evidence="2">palmitoyl-protein hydrolase</fullName>
        <ecNumber evidence="2">3.1.2.22</ecNumber>
    </recommendedName>
</protein>
<dbReference type="InterPro" id="IPR029058">
    <property type="entry name" value="AB_hydrolase_fold"/>
</dbReference>
<evidence type="ECO:0000256" key="1">
    <source>
        <dbReference type="ARBA" id="ARBA00006499"/>
    </source>
</evidence>
<dbReference type="Pfam" id="PF02230">
    <property type="entry name" value="Abhydrolase_2"/>
    <property type="match status" value="2"/>
</dbReference>
<dbReference type="Gene3D" id="3.40.50.1820">
    <property type="entry name" value="alpha/beta hydrolase"/>
    <property type="match status" value="2"/>
</dbReference>
<feature type="domain" description="Phospholipase/carboxylesterase/thioesterase" evidence="4">
    <location>
        <begin position="15"/>
        <end position="163"/>
    </location>
</feature>
<dbReference type="GO" id="GO:0005737">
    <property type="term" value="C:cytoplasm"/>
    <property type="evidence" value="ECO:0007669"/>
    <property type="project" value="TreeGrafter"/>
</dbReference>
<proteinExistence type="inferred from homology"/>
<dbReference type="PANTHER" id="PTHR10655:SF17">
    <property type="entry name" value="LYSOPHOSPHOLIPASE-LIKE PROTEIN 1"/>
    <property type="match status" value="1"/>
</dbReference>
<reference evidence="5" key="1">
    <citation type="submission" date="2020-05" db="UniProtKB">
        <authorList>
            <consortium name="EnsemblMetazoa"/>
        </authorList>
    </citation>
    <scope>IDENTIFICATION</scope>
    <source>
        <strain evidence="5">Yale</strain>
    </source>
</reference>
<dbReference type="EnsemblMetazoa" id="GMOY011828-RA">
    <property type="protein sequence ID" value="GMOY011828-PA"/>
    <property type="gene ID" value="GMOY011828"/>
</dbReference>
<dbReference type="GO" id="GO:0008474">
    <property type="term" value="F:palmitoyl-(protein) hydrolase activity"/>
    <property type="evidence" value="ECO:0007669"/>
    <property type="project" value="UniProtKB-EC"/>
</dbReference>
<name>A0A1B0GEV5_GLOMM</name>
<sequence>MTQTLNKMRLMFRSINPTGSNHSGSVIFLHGSGDTGPNLIEWIRFLLGRDMEFPHIKIIYPTAPLQPYTPLHGQTSNVWFDRRTISIDAFECRKSMAEIYEDIHEMINAEVSAGVPLNRIIIGGFSMGGALALHSGYHLNTDLGGVFACSSFLNHDSIVYESLRNRTTPGDTGPNLIEWIRFLLGRDMEFPHIKIIYPTAPLQPYTPLHGQMSNVWFDRRTISIDAFECRKSMAEIYEDIHEMINAEVSAGVPLNRIIIGGFSMGGALALHSGYHLNTDLGGVFACSSFLNHDSIVYESLRNRTTPGTPLPELLMFHGDRDNLVPSEWGKESFDNLVKLGVEGSFNILPNTLHELKKRELLDIQEWILTKLPALDDNDE</sequence>
<dbReference type="InterPro" id="IPR003140">
    <property type="entry name" value="PLipase/COase/thioEstase"/>
</dbReference>
<organism evidence="5 6">
    <name type="scientific">Glossina morsitans morsitans</name>
    <name type="common">Savannah tsetse fly</name>
    <dbReference type="NCBI Taxonomy" id="37546"/>
    <lineage>
        <taxon>Eukaryota</taxon>
        <taxon>Metazoa</taxon>
        <taxon>Ecdysozoa</taxon>
        <taxon>Arthropoda</taxon>
        <taxon>Hexapoda</taxon>
        <taxon>Insecta</taxon>
        <taxon>Pterygota</taxon>
        <taxon>Neoptera</taxon>
        <taxon>Endopterygota</taxon>
        <taxon>Diptera</taxon>
        <taxon>Brachycera</taxon>
        <taxon>Muscomorpha</taxon>
        <taxon>Hippoboscoidea</taxon>
        <taxon>Glossinidae</taxon>
        <taxon>Glossina</taxon>
    </lineage>
</organism>
<accession>A0A1B0GEV5</accession>
<dbReference type="GO" id="GO:0052689">
    <property type="term" value="F:carboxylic ester hydrolase activity"/>
    <property type="evidence" value="ECO:0007669"/>
    <property type="project" value="TreeGrafter"/>
</dbReference>
<dbReference type="AlphaFoldDB" id="A0A1B0GEV5"/>
<evidence type="ECO:0000313" key="5">
    <source>
        <dbReference type="EnsemblMetazoa" id="GMOY011828-PA"/>
    </source>
</evidence>
<feature type="domain" description="Phospholipase/carboxylesterase/thioesterase" evidence="4">
    <location>
        <begin position="185"/>
        <end position="368"/>
    </location>
</feature>
<dbReference type="SUPFAM" id="SSF53474">
    <property type="entry name" value="alpha/beta-Hydrolases"/>
    <property type="match status" value="2"/>
</dbReference>
<dbReference type="PhylomeDB" id="A0A1B0GEV5"/>